<dbReference type="InterPro" id="IPR014710">
    <property type="entry name" value="RmlC-like_jellyroll"/>
</dbReference>
<dbReference type="AlphaFoldDB" id="A0A6J5ZK23"/>
<sequence length="127" mass="14072">MPSWARVITEADGLLGVSEFTDMPFVPQRFFWLSAIKGDAIRADHAHRTCHQMLICLAGSLTATITDIDRNVVEHTMSVGTTIHLAPQNWLELSAFSKDAVLGVLASEPYDQSEYITERSEFFGLAS</sequence>
<dbReference type="Pfam" id="PF05523">
    <property type="entry name" value="FdtA"/>
    <property type="match status" value="1"/>
</dbReference>
<proteinExistence type="predicted"/>
<dbReference type="Gene3D" id="2.60.120.10">
    <property type="entry name" value="Jelly Rolls"/>
    <property type="match status" value="1"/>
</dbReference>
<gene>
    <name evidence="2" type="ORF">UFOPK3770_00998</name>
</gene>
<dbReference type="InterPro" id="IPR011051">
    <property type="entry name" value="RmlC_Cupin_sf"/>
</dbReference>
<accession>A0A6J5ZK23</accession>
<feature type="domain" description="Sugar 3,4-ketoisomerase QdtA cupin" evidence="1">
    <location>
        <begin position="9"/>
        <end position="123"/>
    </location>
</feature>
<evidence type="ECO:0000259" key="1">
    <source>
        <dbReference type="Pfam" id="PF05523"/>
    </source>
</evidence>
<evidence type="ECO:0000313" key="2">
    <source>
        <dbReference type="EMBL" id="CAB4341532.1"/>
    </source>
</evidence>
<dbReference type="CDD" id="cd20292">
    <property type="entry name" value="cupin_QdtA-like"/>
    <property type="match status" value="1"/>
</dbReference>
<dbReference type="SUPFAM" id="SSF51182">
    <property type="entry name" value="RmlC-like cupins"/>
    <property type="match status" value="1"/>
</dbReference>
<organism evidence="2">
    <name type="scientific">freshwater metagenome</name>
    <dbReference type="NCBI Taxonomy" id="449393"/>
    <lineage>
        <taxon>unclassified sequences</taxon>
        <taxon>metagenomes</taxon>
        <taxon>ecological metagenomes</taxon>
    </lineage>
</organism>
<name>A0A6J5ZK23_9ZZZZ</name>
<dbReference type="EMBL" id="CAESAJ010000118">
    <property type="protein sequence ID" value="CAB4341532.1"/>
    <property type="molecule type" value="Genomic_DNA"/>
</dbReference>
<dbReference type="InterPro" id="IPR008894">
    <property type="entry name" value="QdtA_cupin_dom"/>
</dbReference>
<protein>
    <submittedName>
        <fullName evidence="2">Unannotated protein</fullName>
    </submittedName>
</protein>
<reference evidence="2" key="1">
    <citation type="submission" date="2020-05" db="EMBL/GenBank/DDBJ databases">
        <authorList>
            <person name="Chiriac C."/>
            <person name="Salcher M."/>
            <person name="Ghai R."/>
            <person name="Kavagutti S V."/>
        </authorList>
    </citation>
    <scope>NUCLEOTIDE SEQUENCE</scope>
</reference>